<organism evidence="6 7">
    <name type="scientific">Rubrivivax gelatinosus</name>
    <name type="common">Rhodocyclus gelatinosus</name>
    <name type="synonym">Rhodopseudomonas gelatinosa</name>
    <dbReference type="NCBI Taxonomy" id="28068"/>
    <lineage>
        <taxon>Bacteria</taxon>
        <taxon>Pseudomonadati</taxon>
        <taxon>Pseudomonadota</taxon>
        <taxon>Betaproteobacteria</taxon>
        <taxon>Burkholderiales</taxon>
        <taxon>Sphaerotilaceae</taxon>
        <taxon>Rubrivivax</taxon>
    </lineage>
</organism>
<dbReference type="InterPro" id="IPR036390">
    <property type="entry name" value="WH_DNA-bd_sf"/>
</dbReference>
<comment type="caution">
    <text evidence="6">The sequence shown here is derived from an EMBL/GenBank/DDBJ whole genome shotgun (WGS) entry which is preliminary data.</text>
</comment>
<dbReference type="InterPro" id="IPR000847">
    <property type="entry name" value="LysR_HTH_N"/>
</dbReference>
<sequence>MTSRLDSRALALFLAVADTLSFRQAAQTLHMTQPPLSRAIRELEERLGLRLFERDTRGVALTEAGQLLLPHARAVARSLHEAQAALARVRERATPAPLRLGVTSAVELPALRRLQGRLALKLVSDTSPRLVRQLRAGRLDAAVVALPTETHELDVVELERQPMLVALAASHTLARRRLLRLADLAQEALFWFERARQPAFYDHCQQVFAQHGFAPPRLQEPADHHVLLAEVAAGKGVALLPQSFSGLKRAGVSYRRLAEGQALAVGVGLVTPGDRRPVRDLLLGWLGPVPGPQTKQAELQAGA</sequence>
<reference evidence="6" key="2">
    <citation type="journal article" date="2020" name="Microorganisms">
        <title>Osmotic Adaptation and Compatible Solute Biosynthesis of Phototrophic Bacteria as Revealed from Genome Analyses.</title>
        <authorList>
            <person name="Imhoff J.F."/>
            <person name="Rahn T."/>
            <person name="Kunzel S."/>
            <person name="Keller A."/>
            <person name="Neulinger S.C."/>
        </authorList>
    </citation>
    <scope>NUCLEOTIDE SEQUENCE</scope>
    <source>
        <strain evidence="6">IM 151</strain>
    </source>
</reference>
<accession>A0ABS1DYW6</accession>
<dbReference type="CDD" id="cd08414">
    <property type="entry name" value="PBP2_LTTR_aromatics_like"/>
    <property type="match status" value="1"/>
</dbReference>
<keyword evidence="3" id="KW-0238">DNA-binding</keyword>
<dbReference type="RefSeq" id="WP_200379509.1">
    <property type="nucleotide sequence ID" value="NZ_NRRU01000078.1"/>
</dbReference>
<name>A0ABS1DYW6_RUBGE</name>
<keyword evidence="4" id="KW-0804">Transcription</keyword>
<dbReference type="SUPFAM" id="SSF53850">
    <property type="entry name" value="Periplasmic binding protein-like II"/>
    <property type="match status" value="1"/>
</dbReference>
<comment type="similarity">
    <text evidence="1">Belongs to the LysR transcriptional regulatory family.</text>
</comment>
<dbReference type="PANTHER" id="PTHR30346:SF17">
    <property type="entry name" value="LYSR FAMILY TRANSCRIPTIONAL REGULATOR"/>
    <property type="match status" value="1"/>
</dbReference>
<evidence type="ECO:0000256" key="2">
    <source>
        <dbReference type="ARBA" id="ARBA00023015"/>
    </source>
</evidence>
<dbReference type="Pfam" id="PF03466">
    <property type="entry name" value="LysR_substrate"/>
    <property type="match status" value="1"/>
</dbReference>
<keyword evidence="2" id="KW-0805">Transcription regulation</keyword>
<proteinExistence type="inferred from homology"/>
<reference evidence="6" key="1">
    <citation type="submission" date="2017-08" db="EMBL/GenBank/DDBJ databases">
        <authorList>
            <person name="Imhoff J.F."/>
            <person name="Rahn T."/>
            <person name="Kuenzel S."/>
            <person name="Neulinger S.C."/>
        </authorList>
    </citation>
    <scope>NUCLEOTIDE SEQUENCE</scope>
    <source>
        <strain evidence="6">IM 151</strain>
    </source>
</reference>
<dbReference type="Proteomes" id="UP001041814">
    <property type="component" value="Unassembled WGS sequence"/>
</dbReference>
<keyword evidence="7" id="KW-1185">Reference proteome</keyword>
<gene>
    <name evidence="6" type="ORF">CKO43_18250</name>
</gene>
<evidence type="ECO:0000256" key="4">
    <source>
        <dbReference type="ARBA" id="ARBA00023163"/>
    </source>
</evidence>
<dbReference type="EMBL" id="NRRU01000078">
    <property type="protein sequence ID" value="MBK1714708.1"/>
    <property type="molecule type" value="Genomic_DNA"/>
</dbReference>
<evidence type="ECO:0000256" key="1">
    <source>
        <dbReference type="ARBA" id="ARBA00009437"/>
    </source>
</evidence>
<dbReference type="PROSITE" id="PS50931">
    <property type="entry name" value="HTH_LYSR"/>
    <property type="match status" value="1"/>
</dbReference>
<evidence type="ECO:0000313" key="6">
    <source>
        <dbReference type="EMBL" id="MBK1714708.1"/>
    </source>
</evidence>
<evidence type="ECO:0000256" key="3">
    <source>
        <dbReference type="ARBA" id="ARBA00023125"/>
    </source>
</evidence>
<evidence type="ECO:0000313" key="7">
    <source>
        <dbReference type="Proteomes" id="UP001041814"/>
    </source>
</evidence>
<dbReference type="Pfam" id="PF00126">
    <property type="entry name" value="HTH_1"/>
    <property type="match status" value="1"/>
</dbReference>
<dbReference type="Gene3D" id="3.40.190.10">
    <property type="entry name" value="Periplasmic binding protein-like II"/>
    <property type="match status" value="2"/>
</dbReference>
<dbReference type="InterPro" id="IPR036388">
    <property type="entry name" value="WH-like_DNA-bd_sf"/>
</dbReference>
<dbReference type="PRINTS" id="PR00039">
    <property type="entry name" value="HTHLYSR"/>
</dbReference>
<dbReference type="SUPFAM" id="SSF46785">
    <property type="entry name" value="Winged helix' DNA-binding domain"/>
    <property type="match status" value="1"/>
</dbReference>
<dbReference type="PANTHER" id="PTHR30346">
    <property type="entry name" value="TRANSCRIPTIONAL DUAL REGULATOR HCAR-RELATED"/>
    <property type="match status" value="1"/>
</dbReference>
<dbReference type="Gene3D" id="1.10.10.10">
    <property type="entry name" value="Winged helix-like DNA-binding domain superfamily/Winged helix DNA-binding domain"/>
    <property type="match status" value="1"/>
</dbReference>
<protein>
    <submittedName>
        <fullName evidence="6">LysR family transcriptional regulator</fullName>
    </submittedName>
</protein>
<evidence type="ECO:0000259" key="5">
    <source>
        <dbReference type="PROSITE" id="PS50931"/>
    </source>
</evidence>
<feature type="domain" description="HTH lysR-type" evidence="5">
    <location>
        <begin position="5"/>
        <end position="62"/>
    </location>
</feature>
<dbReference type="InterPro" id="IPR005119">
    <property type="entry name" value="LysR_subst-bd"/>
</dbReference>